<feature type="region of interest" description="Disordered" evidence="7">
    <location>
        <begin position="51"/>
        <end position="220"/>
    </location>
</feature>
<dbReference type="InterPro" id="IPR049080">
    <property type="entry name" value="MOV-10-like_beta-barrel"/>
</dbReference>
<accession>A0AAV5HY37</accession>
<comment type="caution">
    <text evidence="9">The sequence shown here is derived from an EMBL/GenBank/DDBJ whole genome shotgun (WGS) entry which is preliminary data.</text>
</comment>
<dbReference type="PANTHER" id="PTHR45418:SF1">
    <property type="entry name" value="CANCER_TESTIS ANTIGEN 55"/>
    <property type="match status" value="1"/>
</dbReference>
<evidence type="ECO:0000313" key="9">
    <source>
        <dbReference type="EMBL" id="GKU90889.1"/>
    </source>
</evidence>
<dbReference type="EMBL" id="BPVZ01000004">
    <property type="protein sequence ID" value="GKU90889.1"/>
    <property type="molecule type" value="Genomic_DNA"/>
</dbReference>
<evidence type="ECO:0000259" key="8">
    <source>
        <dbReference type="Pfam" id="PF21634"/>
    </source>
</evidence>
<dbReference type="InterPro" id="IPR027417">
    <property type="entry name" value="P-loop_NTPase"/>
</dbReference>
<name>A0AAV5HY37_9ROSI</name>
<keyword evidence="2" id="KW-0963">Cytoplasm</keyword>
<sequence length="752" mass="83075">MSLLLEILKCILCCEDEEFDDDNESSQVISFGISHVYNTFSTWTSSPRVQLDRTTSRNQRNTVNSSLINSTRKESLPRSYLPTHSRVVLDSQTSNPSSTRLTKGKEVERIYPGLLNSRSSSTTFNLPPPPSQTSVQSLSRLTPPPSSLKPSTSASKPSSSSSITLTFPSPGKSSSTKQHLSSLNPSSTSSKPSVAYTTQSSFAKPPSSSVPTSSASSLFPSSKLTLVPSSAAVPRLSSPNPSSTSSRPSAASVNPQSSYPKSSSSSPSLLPSFKPTPVPSSAAVPNPQSSYPKPPSSSGPSSSSPSLLPSFRPTPVPSSAAVPNYPDKEKKGKYIQVENDPLHFYMIPDNIENLIERGIVPELLKKPLSPSTYKDYFATLLYAEDFYIKKWSNFELLNVTLELHEATKGEDRITSYNNGDEKDDKIYVALDVGSTFRARPFLLSKDTVFAQPSRRKVAPFQGVIHRVVKSSTVLVEFGEDFHSQHHKSRKYDITFSFNRVYLERALQAIAAASDPSFQKFLFPKSASRFPTSISFLPYSHKLDLDQNSVVHQMLNFRGSPPFLVEGQFCATYSKQLSRTGLVIVEAIRQIYRHCPESRILVCAPINSTCDVLIRGLKRDIPESDMFQASVALREIETLSMDNLKQFRVVLSTYVDGYCLYDKGISAGHFNYIFLVDASSATEPETMVALANLADEETAVIATGTRKVHSSWFRLDICRQNGLSMSYFQRLCQSDPYRTNDPRFISHLFARDS</sequence>
<feature type="domain" description="Helicase MOV-10-like beta-barrel" evidence="8">
    <location>
        <begin position="423"/>
        <end position="495"/>
    </location>
</feature>
<keyword evidence="10" id="KW-1185">Reference proteome</keyword>
<feature type="compositionally biased region" description="Low complexity" evidence="7">
    <location>
        <begin position="148"/>
        <end position="170"/>
    </location>
</feature>
<proteinExistence type="predicted"/>
<dbReference type="Pfam" id="PF21634">
    <property type="entry name" value="MOV-10_beta-barrel"/>
    <property type="match status" value="1"/>
</dbReference>
<feature type="region of interest" description="Disordered" evidence="7">
    <location>
        <begin position="232"/>
        <end position="327"/>
    </location>
</feature>
<feature type="compositionally biased region" description="Polar residues" evidence="7">
    <location>
        <begin position="56"/>
        <end position="70"/>
    </location>
</feature>
<organism evidence="9 10">
    <name type="scientific">Rubroshorea leprosula</name>
    <dbReference type="NCBI Taxonomy" id="152421"/>
    <lineage>
        <taxon>Eukaryota</taxon>
        <taxon>Viridiplantae</taxon>
        <taxon>Streptophyta</taxon>
        <taxon>Embryophyta</taxon>
        <taxon>Tracheophyta</taxon>
        <taxon>Spermatophyta</taxon>
        <taxon>Magnoliopsida</taxon>
        <taxon>eudicotyledons</taxon>
        <taxon>Gunneridae</taxon>
        <taxon>Pentapetalae</taxon>
        <taxon>rosids</taxon>
        <taxon>malvids</taxon>
        <taxon>Malvales</taxon>
        <taxon>Dipterocarpaceae</taxon>
        <taxon>Rubroshorea</taxon>
    </lineage>
</organism>
<evidence type="ECO:0000256" key="6">
    <source>
        <dbReference type="ARBA" id="ARBA00022840"/>
    </source>
</evidence>
<dbReference type="PANTHER" id="PTHR45418">
    <property type="entry name" value="CANCER/TESTIS ANTIGEN 55"/>
    <property type="match status" value="1"/>
</dbReference>
<comment type="subcellular location">
    <subcellularLocation>
        <location evidence="1">Cytoplasm</location>
    </subcellularLocation>
</comment>
<feature type="compositionally biased region" description="Polar residues" evidence="7">
    <location>
        <begin position="90"/>
        <end position="101"/>
    </location>
</feature>
<evidence type="ECO:0000313" key="10">
    <source>
        <dbReference type="Proteomes" id="UP001054252"/>
    </source>
</evidence>
<evidence type="ECO:0000256" key="1">
    <source>
        <dbReference type="ARBA" id="ARBA00004496"/>
    </source>
</evidence>
<protein>
    <recommendedName>
        <fullName evidence="8">Helicase MOV-10-like beta-barrel domain-containing protein</fullName>
    </recommendedName>
</protein>
<evidence type="ECO:0000256" key="2">
    <source>
        <dbReference type="ARBA" id="ARBA00022490"/>
    </source>
</evidence>
<evidence type="ECO:0000256" key="5">
    <source>
        <dbReference type="ARBA" id="ARBA00022806"/>
    </source>
</evidence>
<evidence type="ECO:0000256" key="7">
    <source>
        <dbReference type="SAM" id="MobiDB-lite"/>
    </source>
</evidence>
<dbReference type="GO" id="GO:0005524">
    <property type="term" value="F:ATP binding"/>
    <property type="evidence" value="ECO:0007669"/>
    <property type="project" value="UniProtKB-KW"/>
</dbReference>
<keyword evidence="5" id="KW-0347">Helicase</keyword>
<dbReference type="Gene3D" id="3.40.50.300">
    <property type="entry name" value="P-loop containing nucleotide triphosphate hydrolases"/>
    <property type="match status" value="1"/>
</dbReference>
<feature type="compositionally biased region" description="Low complexity" evidence="7">
    <location>
        <begin position="180"/>
        <end position="193"/>
    </location>
</feature>
<dbReference type="Proteomes" id="UP001054252">
    <property type="component" value="Unassembled WGS sequence"/>
</dbReference>
<feature type="compositionally biased region" description="Low complexity" evidence="7">
    <location>
        <begin position="205"/>
        <end position="220"/>
    </location>
</feature>
<keyword evidence="4" id="KW-0378">Hydrolase</keyword>
<keyword evidence="6" id="KW-0067">ATP-binding</keyword>
<feature type="compositionally biased region" description="Low complexity" evidence="7">
    <location>
        <begin position="234"/>
        <end position="275"/>
    </location>
</feature>
<keyword evidence="3" id="KW-0547">Nucleotide-binding</keyword>
<gene>
    <name evidence="9" type="ORF">SLEP1_g4833</name>
</gene>
<dbReference type="AlphaFoldDB" id="A0AAV5HY37"/>
<evidence type="ECO:0000256" key="3">
    <source>
        <dbReference type="ARBA" id="ARBA00022741"/>
    </source>
</evidence>
<evidence type="ECO:0000256" key="4">
    <source>
        <dbReference type="ARBA" id="ARBA00022801"/>
    </source>
</evidence>
<reference evidence="9 10" key="1">
    <citation type="journal article" date="2021" name="Commun. Biol.">
        <title>The genome of Shorea leprosula (Dipterocarpaceae) highlights the ecological relevance of drought in aseasonal tropical rainforests.</title>
        <authorList>
            <person name="Ng K.K.S."/>
            <person name="Kobayashi M.J."/>
            <person name="Fawcett J.A."/>
            <person name="Hatakeyama M."/>
            <person name="Paape T."/>
            <person name="Ng C.H."/>
            <person name="Ang C.C."/>
            <person name="Tnah L.H."/>
            <person name="Lee C.T."/>
            <person name="Nishiyama T."/>
            <person name="Sese J."/>
            <person name="O'Brien M.J."/>
            <person name="Copetti D."/>
            <person name="Mohd Noor M.I."/>
            <person name="Ong R.C."/>
            <person name="Putra M."/>
            <person name="Sireger I.Z."/>
            <person name="Indrioko S."/>
            <person name="Kosugi Y."/>
            <person name="Izuno A."/>
            <person name="Isagi Y."/>
            <person name="Lee S.L."/>
            <person name="Shimizu K.K."/>
        </authorList>
    </citation>
    <scope>NUCLEOTIDE SEQUENCE [LARGE SCALE GENOMIC DNA]</scope>
    <source>
        <strain evidence="9">214</strain>
    </source>
</reference>
<dbReference type="GO" id="GO:0005737">
    <property type="term" value="C:cytoplasm"/>
    <property type="evidence" value="ECO:0007669"/>
    <property type="project" value="UniProtKB-SubCell"/>
</dbReference>
<feature type="compositionally biased region" description="Polar residues" evidence="7">
    <location>
        <begin position="116"/>
        <end position="125"/>
    </location>
</feature>
<dbReference type="GO" id="GO:0004386">
    <property type="term" value="F:helicase activity"/>
    <property type="evidence" value="ECO:0007669"/>
    <property type="project" value="UniProtKB-KW"/>
</dbReference>
<feature type="compositionally biased region" description="Low complexity" evidence="7">
    <location>
        <begin position="298"/>
        <end position="313"/>
    </location>
</feature>
<dbReference type="GO" id="GO:0016787">
    <property type="term" value="F:hydrolase activity"/>
    <property type="evidence" value="ECO:0007669"/>
    <property type="project" value="UniProtKB-KW"/>
</dbReference>